<gene>
    <name evidence="1" type="ORF">D9757_012524</name>
</gene>
<sequence length="170" mass="19470">MSLQAKRGKSILSLKSRLGGVSLRSSYKTPENLDEHDFTVHMPSHTVFERIDVDIDAEYRINLRLNSDVGMLQGYIDDKPFAQGGMKIVFKLRISDTVYAAKRFAKFDDNDSFNDSINEDKLQKNYKLLSLDAGRLEQCRGFLKEFYEHAANKGVDKIHEPTPQLYSRSC</sequence>
<dbReference type="EMBL" id="JAACJN010000241">
    <property type="protein sequence ID" value="KAF5356729.1"/>
    <property type="molecule type" value="Genomic_DNA"/>
</dbReference>
<reference evidence="1 2" key="1">
    <citation type="journal article" date="2020" name="ISME J.">
        <title>Uncovering the hidden diversity of litter-decomposition mechanisms in mushroom-forming fungi.</title>
        <authorList>
            <person name="Floudas D."/>
            <person name="Bentzer J."/>
            <person name="Ahren D."/>
            <person name="Johansson T."/>
            <person name="Persson P."/>
            <person name="Tunlid A."/>
        </authorList>
    </citation>
    <scope>NUCLEOTIDE SEQUENCE [LARGE SCALE GENOMIC DNA]</scope>
    <source>
        <strain evidence="1 2">CBS 406.79</strain>
    </source>
</reference>
<dbReference type="AlphaFoldDB" id="A0A8H5G1S2"/>
<name>A0A8H5G1S2_9AGAR</name>
<organism evidence="1 2">
    <name type="scientific">Collybiopsis confluens</name>
    <dbReference type="NCBI Taxonomy" id="2823264"/>
    <lineage>
        <taxon>Eukaryota</taxon>
        <taxon>Fungi</taxon>
        <taxon>Dikarya</taxon>
        <taxon>Basidiomycota</taxon>
        <taxon>Agaricomycotina</taxon>
        <taxon>Agaricomycetes</taxon>
        <taxon>Agaricomycetidae</taxon>
        <taxon>Agaricales</taxon>
        <taxon>Marasmiineae</taxon>
        <taxon>Omphalotaceae</taxon>
        <taxon>Collybiopsis</taxon>
    </lineage>
</organism>
<dbReference type="InterPro" id="IPR011009">
    <property type="entry name" value="Kinase-like_dom_sf"/>
</dbReference>
<comment type="caution">
    <text evidence="1">The sequence shown here is derived from an EMBL/GenBank/DDBJ whole genome shotgun (WGS) entry which is preliminary data.</text>
</comment>
<proteinExistence type="predicted"/>
<evidence type="ECO:0000313" key="2">
    <source>
        <dbReference type="Proteomes" id="UP000518752"/>
    </source>
</evidence>
<dbReference type="Proteomes" id="UP000518752">
    <property type="component" value="Unassembled WGS sequence"/>
</dbReference>
<keyword evidence="2" id="KW-1185">Reference proteome</keyword>
<protein>
    <submittedName>
        <fullName evidence="1">Uncharacterized protein</fullName>
    </submittedName>
</protein>
<evidence type="ECO:0000313" key="1">
    <source>
        <dbReference type="EMBL" id="KAF5356729.1"/>
    </source>
</evidence>
<dbReference type="SUPFAM" id="SSF56112">
    <property type="entry name" value="Protein kinase-like (PK-like)"/>
    <property type="match status" value="1"/>
</dbReference>
<dbReference type="OrthoDB" id="10585420at2759"/>
<accession>A0A8H5G1S2</accession>